<feature type="region of interest" description="Disordered" evidence="1">
    <location>
        <begin position="145"/>
        <end position="219"/>
    </location>
</feature>
<name>K1X7C9_MARBU</name>
<feature type="region of interest" description="Disordered" evidence="1">
    <location>
        <begin position="51"/>
        <end position="70"/>
    </location>
</feature>
<dbReference type="KEGG" id="mbe:MBM_05027"/>
<feature type="compositionally biased region" description="Polar residues" evidence="1">
    <location>
        <begin position="152"/>
        <end position="168"/>
    </location>
</feature>
<feature type="compositionally biased region" description="Polar residues" evidence="1">
    <location>
        <begin position="378"/>
        <end position="397"/>
    </location>
</feature>
<feature type="region of interest" description="Disordered" evidence="1">
    <location>
        <begin position="83"/>
        <end position="114"/>
    </location>
</feature>
<evidence type="ECO:0000313" key="2">
    <source>
        <dbReference type="EMBL" id="EKD16558.1"/>
    </source>
</evidence>
<dbReference type="HOGENOM" id="CLU_029147_0_0_1"/>
<keyword evidence="3" id="KW-1185">Reference proteome</keyword>
<dbReference type="EMBL" id="JH921438">
    <property type="protein sequence ID" value="EKD16558.1"/>
    <property type="molecule type" value="Genomic_DNA"/>
</dbReference>
<gene>
    <name evidence="2" type="ORF">MBM_05027</name>
</gene>
<feature type="region of interest" description="Disordered" evidence="1">
    <location>
        <begin position="471"/>
        <end position="529"/>
    </location>
</feature>
<dbReference type="eggNOG" id="ENOG502T491">
    <property type="taxonomic scope" value="Eukaryota"/>
</dbReference>
<accession>K1X7C9</accession>
<proteinExistence type="predicted"/>
<feature type="region of interest" description="Disordered" evidence="1">
    <location>
        <begin position="341"/>
        <end position="421"/>
    </location>
</feature>
<dbReference type="InParanoid" id="K1X7C9"/>
<reference evidence="2 3" key="1">
    <citation type="journal article" date="2012" name="BMC Genomics">
        <title>Sequencing the genome of Marssonina brunnea reveals fungus-poplar co-evolution.</title>
        <authorList>
            <person name="Zhu S."/>
            <person name="Cao Y.-Z."/>
            <person name="Jiang C."/>
            <person name="Tan B.-Y."/>
            <person name="Wang Z."/>
            <person name="Feng S."/>
            <person name="Zhang L."/>
            <person name="Su X.-H."/>
            <person name="Brejova B."/>
            <person name="Vinar T."/>
            <person name="Xu M."/>
            <person name="Wang M.-X."/>
            <person name="Zhang S.-G."/>
            <person name="Huang M.-R."/>
            <person name="Wu R."/>
            <person name="Zhou Y."/>
        </authorList>
    </citation>
    <scope>NUCLEOTIDE SEQUENCE [LARGE SCALE GENOMIC DNA]</scope>
    <source>
        <strain evidence="2 3">MB_m1</strain>
    </source>
</reference>
<organism evidence="2 3">
    <name type="scientific">Marssonina brunnea f. sp. multigermtubi (strain MB_m1)</name>
    <name type="common">Marssonina leaf spot fungus</name>
    <dbReference type="NCBI Taxonomy" id="1072389"/>
    <lineage>
        <taxon>Eukaryota</taxon>
        <taxon>Fungi</taxon>
        <taxon>Dikarya</taxon>
        <taxon>Ascomycota</taxon>
        <taxon>Pezizomycotina</taxon>
        <taxon>Leotiomycetes</taxon>
        <taxon>Helotiales</taxon>
        <taxon>Drepanopezizaceae</taxon>
        <taxon>Drepanopeziza</taxon>
    </lineage>
</organism>
<dbReference type="OrthoDB" id="4207421at2759"/>
<evidence type="ECO:0000256" key="1">
    <source>
        <dbReference type="SAM" id="MobiDB-lite"/>
    </source>
</evidence>
<feature type="compositionally biased region" description="Basic and acidic residues" evidence="1">
    <location>
        <begin position="351"/>
        <end position="373"/>
    </location>
</feature>
<sequence>MATYGKKKRSLFPSFSALRDSDAEFKPKKGKENTQKRGSIAFTAPPIFYDSNYKEESPSNPHDDSIDEMASMLLEDTEFDQLKPEAGKRASYSAASRTLPGPPRMGLQDSKTLPQLPSMIFNGDDAWALRMSSVVTAVGSSNQMDFGAGGPSNKSDQNAGHTRKTSTPAIPRKSSKRRSARPRSALFQAPPEVNERRSQVSRHTLKSSISPPQPQDIPLPIKTTAFDAVDVNSKIEAMIAATKALKPGCNDSVPQGVLVPVKKRRFESKVLTKMKTALNGRFQVRNGRKRDSMLNERLLDTSLNEALDFEDESSASAVALTTMELRMNEGDNFKNPKIYTLTGHGNVRRKPLADDGKSLRSRKSTERAEDPFAERPSSGITRTPTSFENRLNDSPQGSEFVPDLPSLCHTPNNKAREKRVRTSLYGRDHQDFDAMLSSSPFGQSTPRIRLEPTFDADGKRSLSFVPAESRSLFDPENSSMDIDTSDHLRRSSSSREPMKRSYSNTRPREYRASWQSSKRMKKHPSPSKADLEELEKDLQNFLPCSSPGDQTLEEDKFPMDRTLTPASALSPTDANKKLLGSRRRQALNVEPMKTIESMPNLPSRPKYQPPSLQPRKKTVEGLSRQFMSCNNMADDRSIMDIDELQWDNAAYNIGLKRV</sequence>
<protein>
    <submittedName>
        <fullName evidence="2">Uncharacterized protein</fullName>
    </submittedName>
</protein>
<evidence type="ECO:0000313" key="3">
    <source>
        <dbReference type="Proteomes" id="UP000006753"/>
    </source>
</evidence>
<dbReference type="OMA" id="DETMYDV"/>
<dbReference type="AlphaFoldDB" id="K1X7C9"/>
<dbReference type="Proteomes" id="UP000006753">
    <property type="component" value="Unassembled WGS sequence"/>
</dbReference>
<feature type="compositionally biased region" description="Basic and acidic residues" evidence="1">
    <location>
        <begin position="52"/>
        <end position="64"/>
    </location>
</feature>